<dbReference type="STRING" id="502025.Hoch_3349"/>
<dbReference type="SUPFAM" id="SSF102114">
    <property type="entry name" value="Radical SAM enzymes"/>
    <property type="match status" value="1"/>
</dbReference>
<dbReference type="InterPro" id="IPR040064">
    <property type="entry name" value="MoaA-like"/>
</dbReference>
<feature type="binding site" evidence="12">
    <location>
        <begin position="278"/>
        <end position="280"/>
    </location>
    <ligand>
        <name>GTP</name>
        <dbReference type="ChEBI" id="CHEBI:37565"/>
    </ligand>
</feature>
<protein>
    <recommendedName>
        <fullName evidence="1 12">GTP 3',8-cyclase</fullName>
        <ecNumber evidence="1 12">4.1.99.22</ecNumber>
    </recommendedName>
    <alternativeName>
        <fullName evidence="12">Molybdenum cofactor biosynthesis protein A</fullName>
    </alternativeName>
</protein>
<dbReference type="NCBIfam" id="TIGR02666">
    <property type="entry name" value="moaA"/>
    <property type="match status" value="1"/>
</dbReference>
<keyword evidence="10 12" id="KW-0456">Lyase</keyword>
<evidence type="ECO:0000256" key="7">
    <source>
        <dbReference type="ARBA" id="ARBA00023014"/>
    </source>
</evidence>
<feature type="binding site" evidence="12">
    <location>
        <position position="24"/>
    </location>
    <ligand>
        <name>GTP</name>
        <dbReference type="ChEBI" id="CHEBI:37565"/>
    </ligand>
</feature>
<dbReference type="Proteomes" id="UP000001880">
    <property type="component" value="Chromosome"/>
</dbReference>
<keyword evidence="7 12" id="KW-0411">Iron-sulfur</keyword>
<dbReference type="eggNOG" id="COG2896">
    <property type="taxonomic scope" value="Bacteria"/>
</dbReference>
<organism evidence="14 15">
    <name type="scientific">Haliangium ochraceum (strain DSM 14365 / JCM 11303 / SMP-2)</name>
    <dbReference type="NCBI Taxonomy" id="502025"/>
    <lineage>
        <taxon>Bacteria</taxon>
        <taxon>Pseudomonadati</taxon>
        <taxon>Myxococcota</taxon>
        <taxon>Polyangia</taxon>
        <taxon>Haliangiales</taxon>
        <taxon>Kofleriaceae</taxon>
        <taxon>Haliangium</taxon>
    </lineage>
</organism>
<dbReference type="AlphaFoldDB" id="D0LV10"/>
<comment type="cofactor">
    <cofactor evidence="12">
        <name>[4Fe-4S] cluster</name>
        <dbReference type="ChEBI" id="CHEBI:49883"/>
    </cofactor>
    <text evidence="12">Binds 2 [4Fe-4S] clusters. Binds 1 [4Fe-4S] cluster coordinated with 3 cysteines and an exchangeable S-adenosyl-L-methionine and 1 [4Fe-4S] cluster coordinated with 3 cysteines and the GTP-derived substrate.</text>
</comment>
<feature type="binding site" evidence="12">
    <location>
        <position position="290"/>
    </location>
    <ligand>
        <name>[4Fe-4S] cluster</name>
        <dbReference type="ChEBI" id="CHEBI:49883"/>
        <label>2</label>
        <note>4Fe-4S-substrate</note>
    </ligand>
</feature>
<dbReference type="GO" id="GO:1904047">
    <property type="term" value="F:S-adenosyl-L-methionine binding"/>
    <property type="evidence" value="ECO:0007669"/>
    <property type="project" value="UniProtKB-UniRule"/>
</dbReference>
<comment type="pathway">
    <text evidence="12">Cofactor biosynthesis; molybdopterin biosynthesis.</text>
</comment>
<dbReference type="Pfam" id="PF06463">
    <property type="entry name" value="Mob_synth_C"/>
    <property type="match status" value="1"/>
</dbReference>
<evidence type="ECO:0000256" key="2">
    <source>
        <dbReference type="ARBA" id="ARBA00022485"/>
    </source>
</evidence>
<keyword evidence="3 12" id="KW-0949">S-adenosyl-L-methionine</keyword>
<evidence type="ECO:0000313" key="15">
    <source>
        <dbReference type="Proteomes" id="UP000001880"/>
    </source>
</evidence>
<feature type="binding site" evidence="12">
    <location>
        <position position="38"/>
    </location>
    <ligand>
        <name>[4Fe-4S] cluster</name>
        <dbReference type="ChEBI" id="CHEBI:49883"/>
        <label>1</label>
        <note>4Fe-4S-S-AdoMet</note>
    </ligand>
</feature>
<evidence type="ECO:0000256" key="11">
    <source>
        <dbReference type="ARBA" id="ARBA00048697"/>
    </source>
</evidence>
<evidence type="ECO:0000256" key="8">
    <source>
        <dbReference type="ARBA" id="ARBA00023134"/>
    </source>
</evidence>
<dbReference type="CDD" id="cd01335">
    <property type="entry name" value="Radical_SAM"/>
    <property type="match status" value="1"/>
</dbReference>
<dbReference type="SFLD" id="SFLDG01386">
    <property type="entry name" value="main_SPASM_domain-containing"/>
    <property type="match status" value="1"/>
</dbReference>
<feature type="binding site" evidence="12">
    <location>
        <position position="35"/>
    </location>
    <ligand>
        <name>[4Fe-4S] cluster</name>
        <dbReference type="ChEBI" id="CHEBI:49883"/>
        <label>1</label>
        <note>4Fe-4S-S-AdoMet</note>
    </ligand>
</feature>
<dbReference type="InterPro" id="IPR006638">
    <property type="entry name" value="Elp3/MiaA/NifB-like_rSAM"/>
</dbReference>
<feature type="binding site" evidence="12">
    <location>
        <position position="74"/>
    </location>
    <ligand>
        <name>GTP</name>
        <dbReference type="ChEBI" id="CHEBI:37565"/>
    </ligand>
</feature>
<feature type="binding site" evidence="12">
    <location>
        <position position="199"/>
    </location>
    <ligand>
        <name>S-adenosyl-L-methionine</name>
        <dbReference type="ChEBI" id="CHEBI:59789"/>
    </ligand>
</feature>
<dbReference type="GO" id="GO:0005525">
    <property type="term" value="F:GTP binding"/>
    <property type="evidence" value="ECO:0007669"/>
    <property type="project" value="UniProtKB-UniRule"/>
</dbReference>
<dbReference type="CDD" id="cd21117">
    <property type="entry name" value="Twitch_MoaA"/>
    <property type="match status" value="1"/>
</dbReference>
<evidence type="ECO:0000256" key="10">
    <source>
        <dbReference type="ARBA" id="ARBA00023239"/>
    </source>
</evidence>
<keyword evidence="15" id="KW-1185">Reference proteome</keyword>
<reference evidence="14 15" key="1">
    <citation type="journal article" date="2010" name="Stand. Genomic Sci.">
        <title>Complete genome sequence of Haliangium ochraceum type strain (SMP-2).</title>
        <authorList>
            <consortium name="US DOE Joint Genome Institute (JGI-PGF)"/>
            <person name="Ivanova N."/>
            <person name="Daum C."/>
            <person name="Lang E."/>
            <person name="Abt B."/>
            <person name="Kopitz M."/>
            <person name="Saunders E."/>
            <person name="Lapidus A."/>
            <person name="Lucas S."/>
            <person name="Glavina Del Rio T."/>
            <person name="Nolan M."/>
            <person name="Tice H."/>
            <person name="Copeland A."/>
            <person name="Cheng J.F."/>
            <person name="Chen F."/>
            <person name="Bruce D."/>
            <person name="Goodwin L."/>
            <person name="Pitluck S."/>
            <person name="Mavromatis K."/>
            <person name="Pati A."/>
            <person name="Mikhailova N."/>
            <person name="Chen A."/>
            <person name="Palaniappan K."/>
            <person name="Land M."/>
            <person name="Hauser L."/>
            <person name="Chang Y.J."/>
            <person name="Jeffries C.D."/>
            <person name="Detter J.C."/>
            <person name="Brettin T."/>
            <person name="Rohde M."/>
            <person name="Goker M."/>
            <person name="Bristow J."/>
            <person name="Markowitz V."/>
            <person name="Eisen J.A."/>
            <person name="Hugenholtz P."/>
            <person name="Kyrpides N.C."/>
            <person name="Klenk H.P."/>
        </authorList>
    </citation>
    <scope>NUCLEOTIDE SEQUENCE [LARGE SCALE GENOMIC DNA]</scope>
    <source>
        <strain evidence="15">DSM 14365 / CIP 107738 / JCM 11303 / AJ 13395 / SMP-2</strain>
    </source>
</reference>
<evidence type="ECO:0000256" key="9">
    <source>
        <dbReference type="ARBA" id="ARBA00023150"/>
    </source>
</evidence>
<dbReference type="HAMAP" id="MF_01225_B">
    <property type="entry name" value="MoaA_B"/>
    <property type="match status" value="1"/>
</dbReference>
<dbReference type="GO" id="GO:0006777">
    <property type="term" value="P:Mo-molybdopterin cofactor biosynthetic process"/>
    <property type="evidence" value="ECO:0007669"/>
    <property type="project" value="UniProtKB-UniRule"/>
</dbReference>
<dbReference type="InterPro" id="IPR058240">
    <property type="entry name" value="rSAM_sf"/>
</dbReference>
<comment type="subunit">
    <text evidence="12">Monomer and homodimer.</text>
</comment>
<dbReference type="InterPro" id="IPR013483">
    <property type="entry name" value="MoaA"/>
</dbReference>
<dbReference type="InterPro" id="IPR007197">
    <property type="entry name" value="rSAM"/>
</dbReference>
<keyword evidence="8 12" id="KW-0342">GTP-binding</keyword>
<feature type="binding site" evidence="12">
    <location>
        <position position="31"/>
    </location>
    <ligand>
        <name>[4Fe-4S] cluster</name>
        <dbReference type="ChEBI" id="CHEBI:49883"/>
        <label>1</label>
        <note>4Fe-4S-S-AdoMet</note>
    </ligand>
</feature>
<dbReference type="EC" id="4.1.99.22" evidence="1 12"/>
<evidence type="ECO:0000256" key="12">
    <source>
        <dbReference type="HAMAP-Rule" id="MF_01225"/>
    </source>
</evidence>
<evidence type="ECO:0000256" key="5">
    <source>
        <dbReference type="ARBA" id="ARBA00022741"/>
    </source>
</evidence>
<dbReference type="RefSeq" id="WP_012828451.1">
    <property type="nucleotide sequence ID" value="NC_013440.1"/>
</dbReference>
<dbReference type="InterPro" id="IPR010505">
    <property type="entry name" value="MoaA_twitch"/>
</dbReference>
<dbReference type="SFLD" id="SFLDG01067">
    <property type="entry name" value="SPASM/twitch_domain_containing"/>
    <property type="match status" value="1"/>
</dbReference>
<dbReference type="InterPro" id="IPR050105">
    <property type="entry name" value="MoCo_biosynth_MoaA/MoaC"/>
</dbReference>
<feature type="binding site" evidence="12">
    <location>
        <position position="276"/>
    </location>
    <ligand>
        <name>[4Fe-4S] cluster</name>
        <dbReference type="ChEBI" id="CHEBI:49883"/>
        <label>2</label>
        <note>4Fe-4S-substrate</note>
    </ligand>
</feature>
<feature type="binding site" evidence="12">
    <location>
        <position position="129"/>
    </location>
    <ligand>
        <name>S-adenosyl-L-methionine</name>
        <dbReference type="ChEBI" id="CHEBI:59789"/>
    </ligand>
</feature>
<dbReference type="PANTHER" id="PTHR22960:SF0">
    <property type="entry name" value="MOLYBDENUM COFACTOR BIOSYNTHESIS PROTEIN 1"/>
    <property type="match status" value="1"/>
</dbReference>
<name>D0LV10_HALO1</name>
<gene>
    <name evidence="12" type="primary">moaA</name>
    <name evidence="14" type="ordered locus">Hoch_3349</name>
</gene>
<feature type="binding site" evidence="12">
    <location>
        <position position="105"/>
    </location>
    <ligand>
        <name>GTP</name>
        <dbReference type="ChEBI" id="CHEBI:37565"/>
    </ligand>
</feature>
<dbReference type="GO" id="GO:0061799">
    <property type="term" value="F:cyclic pyranopterin monophosphate synthase activity"/>
    <property type="evidence" value="ECO:0007669"/>
    <property type="project" value="TreeGrafter"/>
</dbReference>
<keyword evidence="2 12" id="KW-0004">4Fe-4S</keyword>
<comment type="function">
    <text evidence="12">Catalyzes the cyclization of GTP to (8S)-3',8-cyclo-7,8-dihydroguanosine 5'-triphosphate.</text>
</comment>
<dbReference type="Pfam" id="PF04055">
    <property type="entry name" value="Radical_SAM"/>
    <property type="match status" value="1"/>
</dbReference>
<evidence type="ECO:0000256" key="1">
    <source>
        <dbReference type="ARBA" id="ARBA00012167"/>
    </source>
</evidence>
<dbReference type="HOGENOM" id="CLU_009273_0_1_7"/>
<evidence type="ECO:0000259" key="13">
    <source>
        <dbReference type="PROSITE" id="PS51918"/>
    </source>
</evidence>
<dbReference type="SMART" id="SM00729">
    <property type="entry name" value="Elp3"/>
    <property type="match status" value="1"/>
</dbReference>
<dbReference type="SFLD" id="SFLDS00029">
    <property type="entry name" value="Radical_SAM"/>
    <property type="match status" value="1"/>
</dbReference>
<feature type="binding site" evidence="12">
    <location>
        <position position="273"/>
    </location>
    <ligand>
        <name>[4Fe-4S] cluster</name>
        <dbReference type="ChEBI" id="CHEBI:49883"/>
        <label>2</label>
        <note>4Fe-4S-substrate</note>
    </ligand>
</feature>
<keyword evidence="6 12" id="KW-0408">Iron</keyword>
<evidence type="ECO:0000256" key="4">
    <source>
        <dbReference type="ARBA" id="ARBA00022723"/>
    </source>
</evidence>
<dbReference type="PROSITE" id="PS01305">
    <property type="entry name" value="MOAA_NIFB_PQQE"/>
    <property type="match status" value="1"/>
</dbReference>
<keyword evidence="5 12" id="KW-0547">Nucleotide-binding</keyword>
<evidence type="ECO:0000313" key="14">
    <source>
        <dbReference type="EMBL" id="ACY15851.1"/>
    </source>
</evidence>
<feature type="binding site" evidence="12">
    <location>
        <position position="78"/>
    </location>
    <ligand>
        <name>S-adenosyl-L-methionine</name>
        <dbReference type="ChEBI" id="CHEBI:59789"/>
    </ligand>
</feature>
<dbReference type="GO" id="GO:0051539">
    <property type="term" value="F:4 iron, 4 sulfur cluster binding"/>
    <property type="evidence" value="ECO:0007669"/>
    <property type="project" value="UniProtKB-UniRule"/>
</dbReference>
<evidence type="ECO:0000256" key="3">
    <source>
        <dbReference type="ARBA" id="ARBA00022691"/>
    </source>
</evidence>
<evidence type="ECO:0000256" key="6">
    <source>
        <dbReference type="ARBA" id="ARBA00023004"/>
    </source>
</evidence>
<keyword evidence="9 12" id="KW-0501">Molybdenum cofactor biosynthesis</keyword>
<dbReference type="InterPro" id="IPR013785">
    <property type="entry name" value="Aldolase_TIM"/>
</dbReference>
<dbReference type="PANTHER" id="PTHR22960">
    <property type="entry name" value="MOLYBDOPTERIN COFACTOR SYNTHESIS PROTEIN A"/>
    <property type="match status" value="1"/>
</dbReference>
<comment type="catalytic activity">
    <reaction evidence="11 12">
        <text>GTP + AH2 + S-adenosyl-L-methionine = (8S)-3',8-cyclo-7,8-dihydroguanosine 5'-triphosphate + 5'-deoxyadenosine + L-methionine + A + H(+)</text>
        <dbReference type="Rhea" id="RHEA:49576"/>
        <dbReference type="ChEBI" id="CHEBI:13193"/>
        <dbReference type="ChEBI" id="CHEBI:15378"/>
        <dbReference type="ChEBI" id="CHEBI:17319"/>
        <dbReference type="ChEBI" id="CHEBI:17499"/>
        <dbReference type="ChEBI" id="CHEBI:37565"/>
        <dbReference type="ChEBI" id="CHEBI:57844"/>
        <dbReference type="ChEBI" id="CHEBI:59789"/>
        <dbReference type="ChEBI" id="CHEBI:131766"/>
        <dbReference type="EC" id="4.1.99.22"/>
    </reaction>
</comment>
<dbReference type="Gene3D" id="3.20.20.70">
    <property type="entry name" value="Aldolase class I"/>
    <property type="match status" value="1"/>
</dbReference>
<dbReference type="EMBL" id="CP001804">
    <property type="protein sequence ID" value="ACY15851.1"/>
    <property type="molecule type" value="Genomic_DNA"/>
</dbReference>
<dbReference type="InterPro" id="IPR000385">
    <property type="entry name" value="MoaA_NifB_PqqE_Fe-S-bd_CS"/>
</dbReference>
<dbReference type="GO" id="GO:0061798">
    <property type="term" value="F:GTP 3',8'-cyclase activity"/>
    <property type="evidence" value="ECO:0007669"/>
    <property type="project" value="UniProtKB-UniRule"/>
</dbReference>
<dbReference type="PROSITE" id="PS51918">
    <property type="entry name" value="RADICAL_SAM"/>
    <property type="match status" value="1"/>
</dbReference>
<feature type="domain" description="Radical SAM core" evidence="13">
    <location>
        <begin position="15"/>
        <end position="229"/>
    </location>
</feature>
<feature type="binding site" evidence="12">
    <location>
        <position position="165"/>
    </location>
    <ligand>
        <name>GTP</name>
        <dbReference type="ChEBI" id="CHEBI:37565"/>
    </ligand>
</feature>
<accession>D0LV10</accession>
<dbReference type="SFLD" id="SFLDG01383">
    <property type="entry name" value="cyclic_pyranopterin_phosphate"/>
    <property type="match status" value="1"/>
</dbReference>
<keyword evidence="4 12" id="KW-0479">Metal-binding</keyword>
<comment type="similarity">
    <text evidence="12">Belongs to the radical SAM superfamily. MoaA family.</text>
</comment>
<sequence length="346" mass="37301">MSRRSLPVIAPLSDGFARRVRYLRVSLTDRCNFRCTYCMPATGMVFRARKELLSFEELERLIGVFASVGVRRIRLTGGEPTVRAEVVSLVGRIARVPGIDEVVMTSNGHLFPELAQPLAEAGLAGVNISLDTLDPERFRALTRRGDLARVLAGIDAARAAGLEVKINAVALKGENDAEVPALCAYAWGRGITPRFIEHMPMSEGQLYSETRQLTAAEIRAAVSAHFGAELVPEQPAQASALGPSRYWRLVGGAGEGEGERRLGIISAMSEHFCDTCNRLRLSAVGALHTCLGYDDAHSLRDLMRAGASDDELRAAITAAVLEKRAGHQFQRTGGGGPTKHMIAIGG</sequence>
<proteinExistence type="inferred from homology"/>
<dbReference type="KEGG" id="hoh:Hoch_3349"/>
<feature type="binding site" evidence="12">
    <location>
        <position position="37"/>
    </location>
    <ligand>
        <name>S-adenosyl-L-methionine</name>
        <dbReference type="ChEBI" id="CHEBI:59789"/>
    </ligand>
</feature>
<dbReference type="UniPathway" id="UPA00344"/>
<dbReference type="GO" id="GO:0046872">
    <property type="term" value="F:metal ion binding"/>
    <property type="evidence" value="ECO:0007669"/>
    <property type="project" value="UniProtKB-KW"/>
</dbReference>